<dbReference type="InterPro" id="IPR026411">
    <property type="entry name" value="Cyanosort_A_assoc"/>
</dbReference>
<protein>
    <submittedName>
        <fullName evidence="1">Cyanoexosortase A system-associated protein</fullName>
    </submittedName>
</protein>
<dbReference type="NCBIfam" id="TIGR04153">
    <property type="entry name" value="cyanosortA_assc"/>
    <property type="match status" value="1"/>
</dbReference>
<dbReference type="EMBL" id="JAZBJZ010000084">
    <property type="protein sequence ID" value="MEE3718584.1"/>
    <property type="molecule type" value="Genomic_DNA"/>
</dbReference>
<dbReference type="RefSeq" id="WP_330485018.1">
    <property type="nucleotide sequence ID" value="NZ_JAZBJZ010000084.1"/>
</dbReference>
<comment type="caution">
    <text evidence="1">The sequence shown here is derived from an EMBL/GenBank/DDBJ whole genome shotgun (WGS) entry which is preliminary data.</text>
</comment>
<gene>
    <name evidence="1" type="ORF">V2H45_17730</name>
</gene>
<proteinExistence type="predicted"/>
<evidence type="ECO:0000313" key="2">
    <source>
        <dbReference type="Proteomes" id="UP001333818"/>
    </source>
</evidence>
<dbReference type="AlphaFoldDB" id="A0AAW9PTL4"/>
<accession>A0AAW9PTL4</accession>
<reference evidence="1" key="1">
    <citation type="submission" date="2024-01" db="EMBL/GenBank/DDBJ databases">
        <title>Bank of Algae and Cyanobacteria of the Azores (BACA) strain genomes.</title>
        <authorList>
            <person name="Luz R."/>
            <person name="Cordeiro R."/>
            <person name="Fonseca A."/>
            <person name="Goncalves V."/>
        </authorList>
    </citation>
    <scope>NUCLEOTIDE SEQUENCE</scope>
    <source>
        <strain evidence="1">BACA0141</strain>
    </source>
</reference>
<organism evidence="1 2">
    <name type="scientific">Tumidithrix elongata BACA0141</name>
    <dbReference type="NCBI Taxonomy" id="2716417"/>
    <lineage>
        <taxon>Bacteria</taxon>
        <taxon>Bacillati</taxon>
        <taxon>Cyanobacteriota</taxon>
        <taxon>Cyanophyceae</taxon>
        <taxon>Pseudanabaenales</taxon>
        <taxon>Pseudanabaenaceae</taxon>
        <taxon>Tumidithrix</taxon>
        <taxon>Tumidithrix elongata</taxon>
    </lineage>
</organism>
<dbReference type="Proteomes" id="UP001333818">
    <property type="component" value="Unassembled WGS sequence"/>
</dbReference>
<sequence>MLKWQQIRFSLLAVIASASLVVLAKSIFDPNLGKPTPYAFPETLDIANWVPVNPSTAITDKEITDPNSALKVSYKVGRRYQYAIDRQSIKIDVRYLVRTSGNVVAFLQDYAEIQLKPEELQKGIRHQEGLGYYTLFTYQNRVYLSACINPRGQSTVTVEQFDDNMTAYALKPSTIVSWLLAQADLRDRRCLWSQFSADLEGDSAENIEQKLTKAWISWHEWWKARFPLS</sequence>
<keyword evidence="2" id="KW-1185">Reference proteome</keyword>
<evidence type="ECO:0000313" key="1">
    <source>
        <dbReference type="EMBL" id="MEE3718584.1"/>
    </source>
</evidence>
<name>A0AAW9PTL4_9CYAN</name>